<name>A0ABN7W750_GIGMA</name>
<gene>
    <name evidence="1" type="ORF">GMARGA_LOCUS27135</name>
</gene>
<evidence type="ECO:0000313" key="1">
    <source>
        <dbReference type="EMBL" id="CAG8818754.1"/>
    </source>
</evidence>
<dbReference type="Proteomes" id="UP000789901">
    <property type="component" value="Unassembled WGS sequence"/>
</dbReference>
<evidence type="ECO:0000313" key="2">
    <source>
        <dbReference type="Proteomes" id="UP000789901"/>
    </source>
</evidence>
<proteinExistence type="predicted"/>
<protein>
    <submittedName>
        <fullName evidence="1">193_t:CDS:1</fullName>
    </submittedName>
</protein>
<accession>A0ABN7W750</accession>
<organism evidence="1 2">
    <name type="scientific">Gigaspora margarita</name>
    <dbReference type="NCBI Taxonomy" id="4874"/>
    <lineage>
        <taxon>Eukaryota</taxon>
        <taxon>Fungi</taxon>
        <taxon>Fungi incertae sedis</taxon>
        <taxon>Mucoromycota</taxon>
        <taxon>Glomeromycotina</taxon>
        <taxon>Glomeromycetes</taxon>
        <taxon>Diversisporales</taxon>
        <taxon>Gigasporaceae</taxon>
        <taxon>Gigaspora</taxon>
    </lineage>
</organism>
<feature type="non-terminal residue" evidence="1">
    <location>
        <position position="1"/>
    </location>
</feature>
<comment type="caution">
    <text evidence="1">The sequence shown here is derived from an EMBL/GenBank/DDBJ whole genome shotgun (WGS) entry which is preliminary data.</text>
</comment>
<sequence>LEKETSSKQMAVDVETTKVNLHKALMELDVYGNQNKSEEKDYSLKRRETTHLIVQELPKLLTLHRKENDIVNSALMEIDPSKVSDESNMEINPMQENEIIVPVKQILAN</sequence>
<reference evidence="1 2" key="1">
    <citation type="submission" date="2021-06" db="EMBL/GenBank/DDBJ databases">
        <authorList>
            <person name="Kallberg Y."/>
            <person name="Tangrot J."/>
            <person name="Rosling A."/>
        </authorList>
    </citation>
    <scope>NUCLEOTIDE SEQUENCE [LARGE SCALE GENOMIC DNA]</scope>
    <source>
        <strain evidence="1 2">120-4 pot B 10/14</strain>
    </source>
</reference>
<dbReference type="EMBL" id="CAJVQB010032754">
    <property type="protein sequence ID" value="CAG8818754.1"/>
    <property type="molecule type" value="Genomic_DNA"/>
</dbReference>
<keyword evidence="2" id="KW-1185">Reference proteome</keyword>